<keyword evidence="1" id="KW-1133">Transmembrane helix</keyword>
<accession>A0A1G9BFG1</accession>
<organism evidence="2 3">
    <name type="scientific">Ferrimonas sediminum</name>
    <dbReference type="NCBI Taxonomy" id="718193"/>
    <lineage>
        <taxon>Bacteria</taxon>
        <taxon>Pseudomonadati</taxon>
        <taxon>Pseudomonadota</taxon>
        <taxon>Gammaproteobacteria</taxon>
        <taxon>Alteromonadales</taxon>
        <taxon>Ferrimonadaceae</taxon>
        <taxon>Ferrimonas</taxon>
    </lineage>
</organism>
<keyword evidence="3" id="KW-1185">Reference proteome</keyword>
<dbReference type="OrthoDB" id="6400578at2"/>
<gene>
    <name evidence="2" type="ORF">SAMN04488540_12918</name>
</gene>
<keyword evidence="1" id="KW-0812">Transmembrane</keyword>
<dbReference type="RefSeq" id="WP_090368454.1">
    <property type="nucleotide sequence ID" value="NZ_FNEM01000029.1"/>
</dbReference>
<keyword evidence="1" id="KW-0472">Membrane</keyword>
<evidence type="ECO:0000256" key="1">
    <source>
        <dbReference type="SAM" id="Phobius"/>
    </source>
</evidence>
<dbReference type="EMBL" id="FNEM01000029">
    <property type="protein sequence ID" value="SDK38197.1"/>
    <property type="molecule type" value="Genomic_DNA"/>
</dbReference>
<evidence type="ECO:0000313" key="3">
    <source>
        <dbReference type="Proteomes" id="UP000199527"/>
    </source>
</evidence>
<evidence type="ECO:0000313" key="2">
    <source>
        <dbReference type="EMBL" id="SDK38197.1"/>
    </source>
</evidence>
<sequence>MELLEFFIMGMLFTLGVLGLAYLSVRVRMPALAWTGMITGALTFLFGIGWAGSSFIEDVPQSGSLGLAVFCMPGLLLMAFIWRKYVPKGLRL</sequence>
<feature type="transmembrane region" description="Helical" evidence="1">
    <location>
        <begin position="64"/>
        <end position="82"/>
    </location>
</feature>
<reference evidence="3" key="1">
    <citation type="submission" date="2016-10" db="EMBL/GenBank/DDBJ databases">
        <authorList>
            <person name="Varghese N."/>
            <person name="Submissions S."/>
        </authorList>
    </citation>
    <scope>NUCLEOTIDE SEQUENCE [LARGE SCALE GENOMIC DNA]</scope>
    <source>
        <strain evidence="3">DSM 23317</strain>
    </source>
</reference>
<dbReference type="AlphaFoldDB" id="A0A1G9BFG1"/>
<feature type="transmembrane region" description="Helical" evidence="1">
    <location>
        <begin position="32"/>
        <end position="52"/>
    </location>
</feature>
<proteinExistence type="predicted"/>
<name>A0A1G9BFG1_9GAMM</name>
<protein>
    <submittedName>
        <fullName evidence="2">Uncharacterized protein</fullName>
    </submittedName>
</protein>
<dbReference type="Proteomes" id="UP000199527">
    <property type="component" value="Unassembled WGS sequence"/>
</dbReference>
<feature type="transmembrane region" description="Helical" evidence="1">
    <location>
        <begin position="6"/>
        <end position="25"/>
    </location>
</feature>